<dbReference type="PROSITE" id="PS51462">
    <property type="entry name" value="NUDIX"/>
    <property type="match status" value="1"/>
</dbReference>
<reference evidence="2 3" key="1">
    <citation type="journal article" date="2024" name="Nat. Commun.">
        <title>Phylogenomics reveals the evolutionary origins of lichenization in chlorophyte algae.</title>
        <authorList>
            <person name="Puginier C."/>
            <person name="Libourel C."/>
            <person name="Otte J."/>
            <person name="Skaloud P."/>
            <person name="Haon M."/>
            <person name="Grisel S."/>
            <person name="Petersen M."/>
            <person name="Berrin J.G."/>
            <person name="Delaux P.M."/>
            <person name="Dal Grande F."/>
            <person name="Keller J."/>
        </authorList>
    </citation>
    <scope>NUCLEOTIDE SEQUENCE [LARGE SCALE GENOMIC DNA]</scope>
    <source>
        <strain evidence="2 3">SAG 216-7</strain>
    </source>
</reference>
<evidence type="ECO:0000313" key="3">
    <source>
        <dbReference type="Proteomes" id="UP001491310"/>
    </source>
</evidence>
<name>A0ABR2YVK6_9CHLO</name>
<gene>
    <name evidence="2" type="ORF">WJX75_006081</name>
</gene>
<dbReference type="EMBL" id="JALJOT010000004">
    <property type="protein sequence ID" value="KAK9915924.1"/>
    <property type="molecule type" value="Genomic_DNA"/>
</dbReference>
<dbReference type="SUPFAM" id="SSF55811">
    <property type="entry name" value="Nudix"/>
    <property type="match status" value="1"/>
</dbReference>
<dbReference type="InterPro" id="IPR015797">
    <property type="entry name" value="NUDIX_hydrolase-like_dom_sf"/>
</dbReference>
<feature type="domain" description="Nudix hydrolase" evidence="1">
    <location>
        <begin position="55"/>
        <end position="197"/>
    </location>
</feature>
<accession>A0ABR2YVK6</accession>
<dbReference type="InterPro" id="IPR000086">
    <property type="entry name" value="NUDIX_hydrolase_dom"/>
</dbReference>
<comment type="caution">
    <text evidence="2">The sequence shown here is derived from an EMBL/GenBank/DDBJ whole genome shotgun (WGS) entry which is preliminary data.</text>
</comment>
<sequence length="210" mass="24069">MPAPGDLPKYEFQIVEESQVHRRYLTLYNRRIRFPALHSKTEEEHEYDIIGHPQLDFRFVVIFPFHPYTDGRKGGEVTILREHCQGLNDMLFTLPTGGYDPKKHSSNLDAACSELSEEAHLSGGEWVELLAPEHPGIAEVKWCRNRFRPFLCIAPQADEAPGQRDAEEFIEVHRVSVAQLREMLSSTDMLLPSMTASFLALERLQQMGHL</sequence>
<keyword evidence="3" id="KW-1185">Reference proteome</keyword>
<organism evidence="2 3">
    <name type="scientific">Coccomyxa subellipsoidea</name>
    <dbReference type="NCBI Taxonomy" id="248742"/>
    <lineage>
        <taxon>Eukaryota</taxon>
        <taxon>Viridiplantae</taxon>
        <taxon>Chlorophyta</taxon>
        <taxon>core chlorophytes</taxon>
        <taxon>Trebouxiophyceae</taxon>
        <taxon>Trebouxiophyceae incertae sedis</taxon>
        <taxon>Coccomyxaceae</taxon>
        <taxon>Coccomyxa</taxon>
    </lineage>
</organism>
<dbReference type="Proteomes" id="UP001491310">
    <property type="component" value="Unassembled WGS sequence"/>
</dbReference>
<dbReference type="Gene3D" id="3.90.79.10">
    <property type="entry name" value="Nucleoside Triphosphate Pyrophosphohydrolase"/>
    <property type="match status" value="1"/>
</dbReference>
<evidence type="ECO:0000259" key="1">
    <source>
        <dbReference type="PROSITE" id="PS51462"/>
    </source>
</evidence>
<proteinExistence type="predicted"/>
<evidence type="ECO:0000313" key="2">
    <source>
        <dbReference type="EMBL" id="KAK9915924.1"/>
    </source>
</evidence>
<protein>
    <recommendedName>
        <fullName evidence="1">Nudix hydrolase domain-containing protein</fullName>
    </recommendedName>
</protein>